<accession>A0ACB8WCU3</accession>
<reference evidence="1" key="1">
    <citation type="submission" date="2022-04" db="EMBL/GenBank/DDBJ databases">
        <title>Jade perch genome.</title>
        <authorList>
            <person name="Chao B."/>
        </authorList>
    </citation>
    <scope>NUCLEOTIDE SEQUENCE</scope>
    <source>
        <strain evidence="1">CB-2022</strain>
    </source>
</reference>
<protein>
    <submittedName>
        <fullName evidence="1">Uncharacterized protein</fullName>
    </submittedName>
</protein>
<gene>
    <name evidence="1" type="ORF">L3Q82_010607</name>
</gene>
<proteinExistence type="predicted"/>
<sequence length="130" mass="14400">VQSCADLQKPAAGISWDEEQWDNTDQSEQSNDRTRGRQTFNELLGANTFLSLLGIPPFNRMARDMSDKEILKMELEQLKKEVSTPRTPVGANCAETVSFVEGLMPNDPLIKGVPDDKNPYKGDKGGCIIT</sequence>
<dbReference type="Proteomes" id="UP000831701">
    <property type="component" value="Chromosome 12"/>
</dbReference>
<feature type="non-terminal residue" evidence="1">
    <location>
        <position position="1"/>
    </location>
</feature>
<comment type="caution">
    <text evidence="1">The sequence shown here is derived from an EMBL/GenBank/DDBJ whole genome shotgun (WGS) entry which is preliminary data.</text>
</comment>
<keyword evidence="2" id="KW-1185">Reference proteome</keyword>
<name>A0ACB8WCU3_9TELE</name>
<organism evidence="1 2">
    <name type="scientific">Scortum barcoo</name>
    <name type="common">barcoo grunter</name>
    <dbReference type="NCBI Taxonomy" id="214431"/>
    <lineage>
        <taxon>Eukaryota</taxon>
        <taxon>Metazoa</taxon>
        <taxon>Chordata</taxon>
        <taxon>Craniata</taxon>
        <taxon>Vertebrata</taxon>
        <taxon>Euteleostomi</taxon>
        <taxon>Actinopterygii</taxon>
        <taxon>Neopterygii</taxon>
        <taxon>Teleostei</taxon>
        <taxon>Neoteleostei</taxon>
        <taxon>Acanthomorphata</taxon>
        <taxon>Eupercaria</taxon>
        <taxon>Centrarchiformes</taxon>
        <taxon>Terapontoidei</taxon>
        <taxon>Terapontidae</taxon>
        <taxon>Scortum</taxon>
    </lineage>
</organism>
<dbReference type="EMBL" id="CM041542">
    <property type="protein sequence ID" value="KAI3365515.1"/>
    <property type="molecule type" value="Genomic_DNA"/>
</dbReference>
<evidence type="ECO:0000313" key="2">
    <source>
        <dbReference type="Proteomes" id="UP000831701"/>
    </source>
</evidence>
<evidence type="ECO:0000313" key="1">
    <source>
        <dbReference type="EMBL" id="KAI3365515.1"/>
    </source>
</evidence>